<dbReference type="PANTHER" id="PTHR13451">
    <property type="entry name" value="CLASS II CROSSOVER JUNCTION ENDONUCLEASE MUS81"/>
    <property type="match status" value="1"/>
</dbReference>
<evidence type="ECO:0000259" key="17">
    <source>
        <dbReference type="SMART" id="SM00891"/>
    </source>
</evidence>
<dbReference type="GO" id="GO:0000727">
    <property type="term" value="P:double-strand break repair via break-induced replication"/>
    <property type="evidence" value="ECO:0007669"/>
    <property type="project" value="UniProtKB-UniRule"/>
</dbReference>
<dbReference type="CDD" id="cd21036">
    <property type="entry name" value="WH_MUS81"/>
    <property type="match status" value="1"/>
</dbReference>
<dbReference type="GeneID" id="80881932"/>
<feature type="compositionally biased region" description="Polar residues" evidence="16">
    <location>
        <begin position="121"/>
        <end position="135"/>
    </location>
</feature>
<dbReference type="InterPro" id="IPR011335">
    <property type="entry name" value="Restrct_endonuc-II-like"/>
</dbReference>
<evidence type="ECO:0000256" key="8">
    <source>
        <dbReference type="ARBA" id="ARBA00022763"/>
    </source>
</evidence>
<feature type="domain" description="ERCC4" evidence="17">
    <location>
        <begin position="428"/>
        <end position="526"/>
    </location>
</feature>
<keyword evidence="10 15" id="KW-0460">Magnesium</keyword>
<dbReference type="RefSeq" id="XP_056046442.1">
    <property type="nucleotide sequence ID" value="XM_056186766.1"/>
</dbReference>
<dbReference type="GO" id="GO:0031297">
    <property type="term" value="P:replication fork processing"/>
    <property type="evidence" value="ECO:0007669"/>
    <property type="project" value="UniProtKB-ARBA"/>
</dbReference>
<evidence type="ECO:0000313" key="18">
    <source>
        <dbReference type="EMBL" id="KAJ8102992.1"/>
    </source>
</evidence>
<dbReference type="InterPro" id="IPR036388">
    <property type="entry name" value="WH-like_DNA-bd_sf"/>
</dbReference>
<proteinExistence type="inferred from homology"/>
<dbReference type="CDD" id="cd20074">
    <property type="entry name" value="XPF_nuclease_Mus81"/>
    <property type="match status" value="1"/>
</dbReference>
<dbReference type="EC" id="3.1.22.-" evidence="15"/>
<evidence type="ECO:0000256" key="16">
    <source>
        <dbReference type="SAM" id="MobiDB-lite"/>
    </source>
</evidence>
<keyword evidence="6 15" id="KW-0479">Metal-binding</keyword>
<dbReference type="GO" id="GO:0000712">
    <property type="term" value="P:resolution of meiotic recombination intermediates"/>
    <property type="evidence" value="ECO:0007669"/>
    <property type="project" value="TreeGrafter"/>
</dbReference>
<dbReference type="SMART" id="SM00891">
    <property type="entry name" value="ERCC4"/>
    <property type="match status" value="1"/>
</dbReference>
<feature type="region of interest" description="Disordered" evidence="16">
    <location>
        <begin position="89"/>
        <end position="148"/>
    </location>
</feature>
<comment type="function">
    <text evidence="15">Interacts with EME1 to form a DNA structure-specific endonuclease with substrate preference for branched DNA structures with a 5'-end at the branch nick. Typical substrates include 3'-flap structures, D-loops, replication forks and nicked Holliday junctions. May be required in mitosis for the processing of stalled or collapsed replication fork intermediates. May be required in meiosis for the repair of meiosis-specific double strand breaks subsequent to single-end invasion (SEI).</text>
</comment>
<evidence type="ECO:0000256" key="12">
    <source>
        <dbReference type="ARBA" id="ARBA00023204"/>
    </source>
</evidence>
<dbReference type="AlphaFoldDB" id="A0AAD7R018"/>
<organism evidence="18 19">
    <name type="scientific">Lipomyces tetrasporus</name>
    <dbReference type="NCBI Taxonomy" id="54092"/>
    <lineage>
        <taxon>Eukaryota</taxon>
        <taxon>Fungi</taxon>
        <taxon>Dikarya</taxon>
        <taxon>Ascomycota</taxon>
        <taxon>Saccharomycotina</taxon>
        <taxon>Lipomycetes</taxon>
        <taxon>Lipomycetales</taxon>
        <taxon>Lipomycetaceae</taxon>
        <taxon>Lipomyces</taxon>
    </lineage>
</organism>
<comment type="cofactor">
    <cofactor evidence="1 15">
        <name>Mg(2+)</name>
        <dbReference type="ChEBI" id="CHEBI:18420"/>
    </cofactor>
</comment>
<dbReference type="Pfam" id="PF02732">
    <property type="entry name" value="ERCC4"/>
    <property type="match status" value="1"/>
</dbReference>
<feature type="region of interest" description="Disordered" evidence="16">
    <location>
        <begin position="264"/>
        <end position="339"/>
    </location>
</feature>
<dbReference type="InterPro" id="IPR027421">
    <property type="entry name" value="DNA_pol_lamdba_lyase_dom_sf"/>
</dbReference>
<evidence type="ECO:0000313" key="19">
    <source>
        <dbReference type="Proteomes" id="UP001217417"/>
    </source>
</evidence>
<comment type="subcellular location">
    <subcellularLocation>
        <location evidence="2 15">Nucleus</location>
    </subcellularLocation>
</comment>
<dbReference type="GO" id="GO:0008821">
    <property type="term" value="F:crossover junction DNA endonuclease activity"/>
    <property type="evidence" value="ECO:0007669"/>
    <property type="project" value="UniProtKB-UniRule"/>
</dbReference>
<dbReference type="GO" id="GO:0048257">
    <property type="term" value="F:3'-flap endonuclease activity"/>
    <property type="evidence" value="ECO:0007669"/>
    <property type="project" value="TreeGrafter"/>
</dbReference>
<sequence>MSASNNSLFLKWLLEWQQQSESLGSKSHHTYKKAHDTLKACPVAFAHPREMLTLKGFGQGICGRLEKKMKEYCIATGLAMPNFGDGAIERGPVASTEEPPTARAKRSRKSAANDNARTKSQENNLPNNRSSSTEVGPSKKPPARKLKQYVPTYRSGGYAILLVLYEHNNDSTAGNTALMKSEIIRRGQALCDASFVVPAGSNRDQSLGGTTTVHYTAWSSVKMLIKHELVIESGRKGRTTYQISHQGIEVAENILKVEKAKNGVGSVESRDPVQSLPTASSKRPAVTAQISASEQIGRINTRSLWDLDGDDSDDDENLPSGLDYAISKQYPTPLPQTSDRTDAYVLTPALTNASTAKAIATDAAPRSAQIACSARRGAAGSTSATTAATNSNRTNSILSSISQTPPPTSVTLPQFTPKIWNPGSFSVNVIVDNREIQSHKERDFFSTKLNEMTDVNAEVRALGLGDTLWIATHKRTGEEVVLEHIAERKRLDDLMSSIKDGRFHEQKYRLMRSALRSVMYIVEESPGVDLGVLLESVQTAVSSTQVVNGFFLKRSSGIEETVRYLGRVTQKIKEVYEEKELHVIPDEAIDSRTYISLMSHLHATDPQTSYHISFPKFQSVTSKNGNLTVRDVFLRMLLTIRGISWEKALEIQKQFPTPRHMWMELNAEYIMRGEQAARDLVASKCGLESVVARKRIGPALSSRIAEIWGPVPQRAGKDDYD</sequence>
<dbReference type="Pfam" id="PF14716">
    <property type="entry name" value="HHH_8"/>
    <property type="match status" value="1"/>
</dbReference>
<keyword evidence="12 15" id="KW-0234">DNA repair</keyword>
<protein>
    <recommendedName>
        <fullName evidence="4 15">Crossover junction endonuclease MUS81</fullName>
        <ecNumber evidence="15">3.1.22.-</ecNumber>
    </recommendedName>
</protein>
<evidence type="ECO:0000256" key="11">
    <source>
        <dbReference type="ARBA" id="ARBA00023172"/>
    </source>
</evidence>
<evidence type="ECO:0000256" key="13">
    <source>
        <dbReference type="ARBA" id="ARBA00023242"/>
    </source>
</evidence>
<dbReference type="InterPro" id="IPR006166">
    <property type="entry name" value="ERCC4_domain"/>
</dbReference>
<evidence type="ECO:0000256" key="14">
    <source>
        <dbReference type="ARBA" id="ARBA00023254"/>
    </source>
</evidence>
<keyword evidence="7 15" id="KW-0255">Endonuclease</keyword>
<keyword evidence="8 15" id="KW-0227">DNA damage</keyword>
<evidence type="ECO:0000256" key="10">
    <source>
        <dbReference type="ARBA" id="ARBA00022842"/>
    </source>
</evidence>
<reference evidence="18" key="1">
    <citation type="submission" date="2023-03" db="EMBL/GenBank/DDBJ databases">
        <title>Near-Complete genome sequence of Lipomyces tetrasporous NRRL Y-64009, an oleaginous yeast capable of growing on lignocellulosic hydrolysates.</title>
        <authorList>
            <consortium name="Lawrence Berkeley National Laboratory"/>
            <person name="Jagtap S.S."/>
            <person name="Liu J.-J."/>
            <person name="Walukiewicz H.E."/>
            <person name="Pangilinan J."/>
            <person name="Lipzen A."/>
            <person name="Ahrendt S."/>
            <person name="Koriabine M."/>
            <person name="Cobaugh K."/>
            <person name="Salamov A."/>
            <person name="Yoshinaga Y."/>
            <person name="Ng V."/>
            <person name="Daum C."/>
            <person name="Grigoriev I.V."/>
            <person name="Slininger P.J."/>
            <person name="Dien B.S."/>
            <person name="Jin Y.-S."/>
            <person name="Rao C.V."/>
        </authorList>
    </citation>
    <scope>NUCLEOTIDE SEQUENCE</scope>
    <source>
        <strain evidence="18">NRRL Y-64009</strain>
    </source>
</reference>
<evidence type="ECO:0000256" key="9">
    <source>
        <dbReference type="ARBA" id="ARBA00022801"/>
    </source>
</evidence>
<dbReference type="EMBL" id="JARPMG010000002">
    <property type="protein sequence ID" value="KAJ8102992.1"/>
    <property type="molecule type" value="Genomic_DNA"/>
</dbReference>
<dbReference type="Proteomes" id="UP001217417">
    <property type="component" value="Unassembled WGS sequence"/>
</dbReference>
<evidence type="ECO:0000256" key="1">
    <source>
        <dbReference type="ARBA" id="ARBA00001946"/>
    </source>
</evidence>
<keyword evidence="19" id="KW-1185">Reference proteome</keyword>
<feature type="compositionally biased region" description="Polar residues" evidence="16">
    <location>
        <begin position="288"/>
        <end position="303"/>
    </location>
</feature>
<dbReference type="FunFam" id="3.40.50.10130:FF:000003">
    <property type="entry name" value="Crossover junction endonuclease MUS81"/>
    <property type="match status" value="1"/>
</dbReference>
<keyword evidence="11 15" id="KW-0233">DNA recombination</keyword>
<dbReference type="Gene3D" id="1.10.150.110">
    <property type="entry name" value="DNA polymerase beta, N-terminal domain-like"/>
    <property type="match status" value="1"/>
</dbReference>
<feature type="compositionally biased region" description="Acidic residues" evidence="16">
    <location>
        <begin position="307"/>
        <end position="317"/>
    </location>
</feature>
<name>A0AAD7R018_9ASCO</name>
<dbReference type="InterPro" id="IPR047417">
    <property type="entry name" value="WHD_MUS81"/>
</dbReference>
<keyword evidence="9 15" id="KW-0378">Hydrolase</keyword>
<dbReference type="InterPro" id="IPR047416">
    <property type="entry name" value="XPF_nuclease_Mus81"/>
</dbReference>
<evidence type="ECO:0000256" key="3">
    <source>
        <dbReference type="ARBA" id="ARBA00010015"/>
    </source>
</evidence>
<dbReference type="SUPFAM" id="SSF47802">
    <property type="entry name" value="DNA polymerase beta, N-terminal domain-like"/>
    <property type="match status" value="1"/>
</dbReference>
<evidence type="ECO:0000256" key="2">
    <source>
        <dbReference type="ARBA" id="ARBA00004123"/>
    </source>
</evidence>
<keyword evidence="5 15" id="KW-0540">Nuclease</keyword>
<evidence type="ECO:0000256" key="5">
    <source>
        <dbReference type="ARBA" id="ARBA00022722"/>
    </source>
</evidence>
<dbReference type="Gene3D" id="1.10.10.10">
    <property type="entry name" value="Winged helix-like DNA-binding domain superfamily/Winged helix DNA-binding domain"/>
    <property type="match status" value="1"/>
</dbReference>
<dbReference type="Gene3D" id="3.40.50.10130">
    <property type="match status" value="1"/>
</dbReference>
<dbReference type="InterPro" id="IPR033309">
    <property type="entry name" value="Mus81"/>
</dbReference>
<dbReference type="GO" id="GO:0003677">
    <property type="term" value="F:DNA binding"/>
    <property type="evidence" value="ECO:0007669"/>
    <property type="project" value="UniProtKB-UniRule"/>
</dbReference>
<comment type="subunit">
    <text evidence="15">Interacts with EME1.</text>
</comment>
<dbReference type="GO" id="GO:0046872">
    <property type="term" value="F:metal ion binding"/>
    <property type="evidence" value="ECO:0007669"/>
    <property type="project" value="UniProtKB-UniRule"/>
</dbReference>
<gene>
    <name evidence="18" type="ORF">POJ06DRAFT_246266</name>
</gene>
<evidence type="ECO:0000256" key="15">
    <source>
        <dbReference type="RuleBase" id="RU369042"/>
    </source>
</evidence>
<dbReference type="InterPro" id="IPR010996">
    <property type="entry name" value="HHH_MUS81"/>
</dbReference>
<dbReference type="FunFam" id="1.10.150.110:FF:000001">
    <property type="entry name" value="Putative Crossover junction endonuclease MUS81"/>
    <property type="match status" value="1"/>
</dbReference>
<keyword evidence="14" id="KW-0469">Meiosis</keyword>
<dbReference type="GO" id="GO:0031573">
    <property type="term" value="P:mitotic intra-S DNA damage checkpoint signaling"/>
    <property type="evidence" value="ECO:0007669"/>
    <property type="project" value="TreeGrafter"/>
</dbReference>
<dbReference type="GO" id="GO:0005634">
    <property type="term" value="C:nucleus"/>
    <property type="evidence" value="ECO:0007669"/>
    <property type="project" value="UniProtKB-SubCell"/>
</dbReference>
<evidence type="ECO:0000256" key="4">
    <source>
        <dbReference type="ARBA" id="ARBA00017114"/>
    </source>
</evidence>
<dbReference type="GO" id="GO:0006308">
    <property type="term" value="P:DNA catabolic process"/>
    <property type="evidence" value="ECO:0007669"/>
    <property type="project" value="UniProtKB-UniRule"/>
</dbReference>
<accession>A0AAD7R018</accession>
<dbReference type="Pfam" id="PF21136">
    <property type="entry name" value="WHD_MUS81"/>
    <property type="match status" value="1"/>
</dbReference>
<dbReference type="SUPFAM" id="SSF52980">
    <property type="entry name" value="Restriction endonuclease-like"/>
    <property type="match status" value="1"/>
</dbReference>
<evidence type="ECO:0000256" key="6">
    <source>
        <dbReference type="ARBA" id="ARBA00022723"/>
    </source>
</evidence>
<dbReference type="GO" id="GO:0048476">
    <property type="term" value="C:Holliday junction resolvase complex"/>
    <property type="evidence" value="ECO:0007669"/>
    <property type="project" value="UniProtKB-UniRule"/>
</dbReference>
<comment type="caution">
    <text evidence="18">The sequence shown here is derived from an EMBL/GenBank/DDBJ whole genome shotgun (WGS) entry which is preliminary data.</text>
</comment>
<comment type="similarity">
    <text evidence="3 15">Belongs to the XPF family.</text>
</comment>
<dbReference type="Gene3D" id="1.10.150.670">
    <property type="entry name" value="Crossover junction endonuclease EME1, DNA-binding domain"/>
    <property type="match status" value="1"/>
</dbReference>
<evidence type="ECO:0000256" key="7">
    <source>
        <dbReference type="ARBA" id="ARBA00022759"/>
    </source>
</evidence>
<dbReference type="InterPro" id="IPR042530">
    <property type="entry name" value="EME1/EME2_C"/>
</dbReference>
<keyword evidence="13 15" id="KW-0539">Nucleus</keyword>
<dbReference type="PANTHER" id="PTHR13451:SF0">
    <property type="entry name" value="CROSSOVER JUNCTION ENDONUCLEASE MUS81"/>
    <property type="match status" value="1"/>
</dbReference>